<reference evidence="1" key="1">
    <citation type="submission" date="2021-06" db="EMBL/GenBank/DDBJ databases">
        <authorList>
            <person name="Kallberg Y."/>
            <person name="Tangrot J."/>
            <person name="Rosling A."/>
        </authorList>
    </citation>
    <scope>NUCLEOTIDE SEQUENCE</scope>
    <source>
        <strain evidence="1">FL966</strain>
    </source>
</reference>
<dbReference type="EMBL" id="CAJVQA010038623">
    <property type="protein sequence ID" value="CAG8811169.1"/>
    <property type="molecule type" value="Genomic_DNA"/>
</dbReference>
<name>A0A9N9K6D5_9GLOM</name>
<dbReference type="Proteomes" id="UP000789759">
    <property type="component" value="Unassembled WGS sequence"/>
</dbReference>
<gene>
    <name evidence="1" type="ORF">CPELLU_LOCUS18664</name>
</gene>
<keyword evidence="2" id="KW-1185">Reference proteome</keyword>
<feature type="non-terminal residue" evidence="1">
    <location>
        <position position="69"/>
    </location>
</feature>
<dbReference type="AlphaFoldDB" id="A0A9N9K6D5"/>
<evidence type="ECO:0000313" key="2">
    <source>
        <dbReference type="Proteomes" id="UP000789759"/>
    </source>
</evidence>
<comment type="caution">
    <text evidence="1">The sequence shown here is derived from an EMBL/GenBank/DDBJ whole genome shotgun (WGS) entry which is preliminary data.</text>
</comment>
<accession>A0A9N9K6D5</accession>
<proteinExistence type="predicted"/>
<sequence length="69" mass="8196">MLKQVKAENLIQDLKMNHYTQILSSNTDYLDNFHEANNLRLRDLISSLNTFCLLNAMKINEFFNFNNEK</sequence>
<organism evidence="1 2">
    <name type="scientific">Cetraspora pellucida</name>
    <dbReference type="NCBI Taxonomy" id="1433469"/>
    <lineage>
        <taxon>Eukaryota</taxon>
        <taxon>Fungi</taxon>
        <taxon>Fungi incertae sedis</taxon>
        <taxon>Mucoromycota</taxon>
        <taxon>Glomeromycotina</taxon>
        <taxon>Glomeromycetes</taxon>
        <taxon>Diversisporales</taxon>
        <taxon>Gigasporaceae</taxon>
        <taxon>Cetraspora</taxon>
    </lineage>
</organism>
<protein>
    <submittedName>
        <fullName evidence="1">10961_t:CDS:1</fullName>
    </submittedName>
</protein>
<evidence type="ECO:0000313" key="1">
    <source>
        <dbReference type="EMBL" id="CAG8811169.1"/>
    </source>
</evidence>